<feature type="non-terminal residue" evidence="2">
    <location>
        <position position="1"/>
    </location>
</feature>
<sequence>VLIGFVFVHTSEKLILQSAESKSQRRMRKLIEKEKNLDGVEDNIQQLLTIELEKEDLDDNALRDIAQTLKGLNRKSRMFKSRIDRYKAKIQKHLILDLGNLRFFTNFSYHLLVGIIVVGLLTHDLIGGILFFLFAWFRAVITNRSGKPIMFTDLEIYDTYDIERHVIRKYMLALSNLIGVLAGLLLYIINFAFTQVFFIFYSFISGVILYTIVREVLPQKEKGNPLYFISGFIGFTLVIIAIAFLTSFIF</sequence>
<dbReference type="EMBL" id="BART01011711">
    <property type="protein sequence ID" value="GAG88316.1"/>
    <property type="molecule type" value="Genomic_DNA"/>
</dbReference>
<reference evidence="2" key="1">
    <citation type="journal article" date="2014" name="Front. Microbiol.">
        <title>High frequency of phylogenetically diverse reductive dehalogenase-homologous genes in deep subseafloor sedimentary metagenomes.</title>
        <authorList>
            <person name="Kawai M."/>
            <person name="Futagami T."/>
            <person name="Toyoda A."/>
            <person name="Takaki Y."/>
            <person name="Nishi S."/>
            <person name="Hori S."/>
            <person name="Arai W."/>
            <person name="Tsubouchi T."/>
            <person name="Morono Y."/>
            <person name="Uchiyama I."/>
            <person name="Ito T."/>
            <person name="Fujiyama A."/>
            <person name="Inagaki F."/>
            <person name="Takami H."/>
        </authorList>
    </citation>
    <scope>NUCLEOTIDE SEQUENCE</scope>
    <source>
        <strain evidence="2">Expedition CK06-06</strain>
    </source>
</reference>
<feature type="transmembrane region" description="Helical" evidence="1">
    <location>
        <begin position="170"/>
        <end position="189"/>
    </location>
</feature>
<evidence type="ECO:0000313" key="2">
    <source>
        <dbReference type="EMBL" id="GAG88316.1"/>
    </source>
</evidence>
<keyword evidence="1" id="KW-0472">Membrane</keyword>
<accession>X1CVU6</accession>
<organism evidence="2">
    <name type="scientific">marine sediment metagenome</name>
    <dbReference type="NCBI Taxonomy" id="412755"/>
    <lineage>
        <taxon>unclassified sequences</taxon>
        <taxon>metagenomes</taxon>
        <taxon>ecological metagenomes</taxon>
    </lineage>
</organism>
<feature type="transmembrane region" description="Helical" evidence="1">
    <location>
        <begin position="225"/>
        <end position="249"/>
    </location>
</feature>
<feature type="transmembrane region" description="Helical" evidence="1">
    <location>
        <begin position="107"/>
        <end position="137"/>
    </location>
</feature>
<comment type="caution">
    <text evidence="2">The sequence shown here is derived from an EMBL/GenBank/DDBJ whole genome shotgun (WGS) entry which is preliminary data.</text>
</comment>
<proteinExistence type="predicted"/>
<feature type="transmembrane region" description="Helical" evidence="1">
    <location>
        <begin position="195"/>
        <end position="213"/>
    </location>
</feature>
<dbReference type="AlphaFoldDB" id="X1CVU6"/>
<keyword evidence="1" id="KW-1133">Transmembrane helix</keyword>
<gene>
    <name evidence="2" type="ORF">S01H4_24803</name>
</gene>
<keyword evidence="1" id="KW-0812">Transmembrane</keyword>
<name>X1CVU6_9ZZZZ</name>
<protein>
    <submittedName>
        <fullName evidence="2">Uncharacterized protein</fullName>
    </submittedName>
</protein>
<evidence type="ECO:0000256" key="1">
    <source>
        <dbReference type="SAM" id="Phobius"/>
    </source>
</evidence>